<keyword evidence="4 7" id="KW-0812">Transmembrane</keyword>
<keyword evidence="10" id="KW-1185">Reference proteome</keyword>
<evidence type="ECO:0000256" key="4">
    <source>
        <dbReference type="ARBA" id="ARBA00022692"/>
    </source>
</evidence>
<dbReference type="PRINTS" id="PR00812">
    <property type="entry name" value="BCTERIALGSPF"/>
</dbReference>
<feature type="transmembrane region" description="Helical" evidence="7">
    <location>
        <begin position="378"/>
        <end position="398"/>
    </location>
</feature>
<comment type="similarity">
    <text evidence="2">Belongs to the GSP F family.</text>
</comment>
<dbReference type="EMBL" id="JACHHQ010000008">
    <property type="protein sequence ID" value="MBB5201839.1"/>
    <property type="molecule type" value="Genomic_DNA"/>
</dbReference>
<evidence type="ECO:0000256" key="7">
    <source>
        <dbReference type="SAM" id="Phobius"/>
    </source>
</evidence>
<dbReference type="InterPro" id="IPR003004">
    <property type="entry name" value="GspF/PilC"/>
</dbReference>
<organism evidence="9 10">
    <name type="scientific">Glaciimonas immobilis</name>
    <dbReference type="NCBI Taxonomy" id="728004"/>
    <lineage>
        <taxon>Bacteria</taxon>
        <taxon>Pseudomonadati</taxon>
        <taxon>Pseudomonadota</taxon>
        <taxon>Betaproteobacteria</taxon>
        <taxon>Burkholderiales</taxon>
        <taxon>Oxalobacteraceae</taxon>
        <taxon>Glaciimonas</taxon>
    </lineage>
</organism>
<keyword evidence="5 7" id="KW-1133">Transmembrane helix</keyword>
<dbReference type="AlphaFoldDB" id="A0A840RZR0"/>
<feature type="transmembrane region" description="Helical" evidence="7">
    <location>
        <begin position="225"/>
        <end position="245"/>
    </location>
</feature>
<evidence type="ECO:0000256" key="2">
    <source>
        <dbReference type="ARBA" id="ARBA00005745"/>
    </source>
</evidence>
<dbReference type="RefSeq" id="WP_168057162.1">
    <property type="nucleotide sequence ID" value="NZ_JAAOZT010000017.1"/>
</dbReference>
<keyword evidence="3" id="KW-1003">Cell membrane</keyword>
<proteinExistence type="inferred from homology"/>
<dbReference type="Proteomes" id="UP000571084">
    <property type="component" value="Unassembled WGS sequence"/>
</dbReference>
<evidence type="ECO:0000256" key="6">
    <source>
        <dbReference type="ARBA" id="ARBA00023136"/>
    </source>
</evidence>
<keyword evidence="6 7" id="KW-0472">Membrane</keyword>
<evidence type="ECO:0000256" key="3">
    <source>
        <dbReference type="ARBA" id="ARBA00022475"/>
    </source>
</evidence>
<dbReference type="PANTHER" id="PTHR30012:SF0">
    <property type="entry name" value="TYPE II SECRETION SYSTEM PROTEIN F-RELATED"/>
    <property type="match status" value="1"/>
</dbReference>
<evidence type="ECO:0000259" key="8">
    <source>
        <dbReference type="Pfam" id="PF00482"/>
    </source>
</evidence>
<feature type="domain" description="Type II secretion system protein GspF" evidence="8">
    <location>
        <begin position="276"/>
        <end position="397"/>
    </location>
</feature>
<dbReference type="InterPro" id="IPR018076">
    <property type="entry name" value="T2SS_GspF_dom"/>
</dbReference>
<evidence type="ECO:0000313" key="9">
    <source>
        <dbReference type="EMBL" id="MBB5201839.1"/>
    </source>
</evidence>
<dbReference type="PANTHER" id="PTHR30012">
    <property type="entry name" value="GENERAL SECRETION PATHWAY PROTEIN"/>
    <property type="match status" value="1"/>
</dbReference>
<dbReference type="GO" id="GO:0005886">
    <property type="term" value="C:plasma membrane"/>
    <property type="evidence" value="ECO:0007669"/>
    <property type="project" value="UniProtKB-SubCell"/>
</dbReference>
<comment type="caution">
    <text evidence="9">The sequence shown here is derived from an EMBL/GenBank/DDBJ whole genome shotgun (WGS) entry which is preliminary data.</text>
</comment>
<name>A0A840RZR0_9BURK</name>
<evidence type="ECO:0000256" key="5">
    <source>
        <dbReference type="ARBA" id="ARBA00022989"/>
    </source>
</evidence>
<evidence type="ECO:0000256" key="1">
    <source>
        <dbReference type="ARBA" id="ARBA00004651"/>
    </source>
</evidence>
<dbReference type="Pfam" id="PF00482">
    <property type="entry name" value="T2SSF"/>
    <property type="match status" value="2"/>
</dbReference>
<evidence type="ECO:0000313" key="10">
    <source>
        <dbReference type="Proteomes" id="UP000571084"/>
    </source>
</evidence>
<feature type="domain" description="Type II secretion system protein GspF" evidence="8">
    <location>
        <begin position="73"/>
        <end position="196"/>
    </location>
</feature>
<dbReference type="Gene3D" id="1.20.81.30">
    <property type="entry name" value="Type II secretion system (T2SS), domain F"/>
    <property type="match status" value="2"/>
</dbReference>
<sequence>MGDARTLEFDVVGVAEAGAIRILRISAADADLATQRAQDEGLRVLSCQPRPSGFFWTGNTSKSNTVRLDIALFAHELGALLNAGLGIIDGIETLAEKERSSETSRVLGRLVRALKEGRNFSAAMRDRPDVFPQLLIASIAASEQTGDMAAALGRYSSNFETLREIRSKAFGAAVYPLMLLGVGGVVVLFLLGVVVPKFSTLIESSRGEIPFASMMLINVGKTINLHPQIMGGALICVLLSLISAFRRASRAHWNLPILEKLPLVGILIRMFRHAQFYRTSSMLIEGGISAVRAFEMCSSLLSPGDNKQLLRAVVAMREGCAIGPALQGVGLADPVALRMLTVAQRTGQLAEILARIASFQENTLARSIEVATRLFEPVLMLLIGLIIGAIVVLMYLPIFDIASSLQ</sequence>
<feature type="transmembrane region" description="Helical" evidence="7">
    <location>
        <begin position="172"/>
        <end position="195"/>
    </location>
</feature>
<gene>
    <name evidence="9" type="ORF">HNR39_003697</name>
</gene>
<dbReference type="InterPro" id="IPR042094">
    <property type="entry name" value="T2SS_GspF_sf"/>
</dbReference>
<accession>A0A840RZR0</accession>
<comment type="subcellular location">
    <subcellularLocation>
        <location evidence="1">Cell membrane</location>
        <topology evidence="1">Multi-pass membrane protein</topology>
    </subcellularLocation>
</comment>
<protein>
    <submittedName>
        <fullName evidence="9">General secretion pathway protein F</fullName>
    </submittedName>
</protein>
<reference evidence="9 10" key="1">
    <citation type="submission" date="2020-08" db="EMBL/GenBank/DDBJ databases">
        <title>Genomic Encyclopedia of Type Strains, Phase IV (KMG-IV): sequencing the most valuable type-strain genomes for metagenomic binning, comparative biology and taxonomic classification.</title>
        <authorList>
            <person name="Goeker M."/>
        </authorList>
    </citation>
    <scope>NUCLEOTIDE SEQUENCE [LARGE SCALE GENOMIC DNA]</scope>
    <source>
        <strain evidence="9 10">DSM 23240</strain>
    </source>
</reference>